<gene>
    <name evidence="9" type="ORF">H9S92_13140</name>
</gene>
<comment type="caution">
    <text evidence="9">The sequence shown here is derived from an EMBL/GenBank/DDBJ whole genome shotgun (WGS) entry which is preliminary data.</text>
</comment>
<dbReference type="InterPro" id="IPR011990">
    <property type="entry name" value="TPR-like_helical_dom_sf"/>
</dbReference>
<dbReference type="InterPro" id="IPR033985">
    <property type="entry name" value="SusD-like_N"/>
</dbReference>
<keyword evidence="10" id="KW-1185">Reference proteome</keyword>
<evidence type="ECO:0000256" key="6">
    <source>
        <dbReference type="SAM" id="SignalP"/>
    </source>
</evidence>
<keyword evidence="3 6" id="KW-0732">Signal</keyword>
<sequence length="507" mass="57469">MKYSILFLFLIVCCLSSCDDELDIPNPNQITNESFWQDGIDAVQGVNACYSTLHRPGFSRWQPMLYDLRSDVGTSNSPWSELANAISRFIQPNSNFGPVVDVYVDNYVGIFRANQVIANVPGIDMDETLKQRVLGEAYFFRAMHYYHLASLWGNVPLQLEPSTPADLPPNSPEAVVWAQVIEDLTLAAPNLPLRYSGADAGRITRGGALALLGKAYMQIGDYGAAAGALEFFFSGEGANVYQLTEDYSDNFQIFTENNAESVVEWWYADNPLEFTDQDTQTPNHNFGTSLAQFYAPPGIGFTDGEALRWPISEFEEERTLDDMRDPRLAATYLYNFTNEAGPDATQIYGASWTQRYGADNNRVFFRKFLNDHHKNEEGFRSTNNYRFIRFADVLLMYAECLNELGRTAEAYQYVDRVRARVNLPALSDVMPNLSQAEFLEQIKHERLLELTGEGHRFNDLKRWGDLGPQLADRDPAFNNFQIGKHELLPIPQSDLDINPNLTQNPNW</sequence>
<dbReference type="Pfam" id="PF14322">
    <property type="entry name" value="SusD-like_3"/>
    <property type="match status" value="1"/>
</dbReference>
<keyword evidence="4" id="KW-0472">Membrane</keyword>
<proteinExistence type="inferred from homology"/>
<dbReference type="EMBL" id="JACSIT010000118">
    <property type="protein sequence ID" value="MBC6995118.1"/>
    <property type="molecule type" value="Genomic_DNA"/>
</dbReference>
<evidence type="ECO:0000313" key="9">
    <source>
        <dbReference type="EMBL" id="MBC6995118.1"/>
    </source>
</evidence>
<feature type="domain" description="RagB/SusD" evidence="7">
    <location>
        <begin position="237"/>
        <end position="507"/>
    </location>
</feature>
<evidence type="ECO:0000256" key="3">
    <source>
        <dbReference type="ARBA" id="ARBA00022729"/>
    </source>
</evidence>
<comment type="subcellular location">
    <subcellularLocation>
        <location evidence="1">Cell outer membrane</location>
    </subcellularLocation>
</comment>
<protein>
    <submittedName>
        <fullName evidence="9">RagB/SusD family nutrient uptake outer membrane protein</fullName>
    </submittedName>
</protein>
<name>A0A923PPN5_9BACT</name>
<evidence type="ECO:0000256" key="5">
    <source>
        <dbReference type="ARBA" id="ARBA00023237"/>
    </source>
</evidence>
<evidence type="ECO:0000256" key="4">
    <source>
        <dbReference type="ARBA" id="ARBA00023136"/>
    </source>
</evidence>
<reference evidence="9" key="1">
    <citation type="submission" date="2020-08" db="EMBL/GenBank/DDBJ databases">
        <title>Lewinella bacteria from marine environments.</title>
        <authorList>
            <person name="Zhong Y."/>
        </authorList>
    </citation>
    <scope>NUCLEOTIDE SEQUENCE</scope>
    <source>
        <strain evidence="9">KCTC 42187</strain>
    </source>
</reference>
<dbReference type="InterPro" id="IPR012944">
    <property type="entry name" value="SusD_RagB_dom"/>
</dbReference>
<accession>A0A923PPN5</accession>
<evidence type="ECO:0000313" key="10">
    <source>
        <dbReference type="Proteomes" id="UP000650081"/>
    </source>
</evidence>
<organism evidence="9 10">
    <name type="scientific">Neolewinella lacunae</name>
    <dbReference type="NCBI Taxonomy" id="1517758"/>
    <lineage>
        <taxon>Bacteria</taxon>
        <taxon>Pseudomonadati</taxon>
        <taxon>Bacteroidota</taxon>
        <taxon>Saprospiria</taxon>
        <taxon>Saprospirales</taxon>
        <taxon>Lewinellaceae</taxon>
        <taxon>Neolewinella</taxon>
    </lineage>
</organism>
<dbReference type="Proteomes" id="UP000650081">
    <property type="component" value="Unassembled WGS sequence"/>
</dbReference>
<dbReference type="Gene3D" id="1.25.40.390">
    <property type="match status" value="1"/>
</dbReference>
<evidence type="ECO:0000256" key="1">
    <source>
        <dbReference type="ARBA" id="ARBA00004442"/>
    </source>
</evidence>
<feature type="domain" description="SusD-like N-terminal" evidence="8">
    <location>
        <begin position="93"/>
        <end position="216"/>
    </location>
</feature>
<feature type="signal peptide" evidence="6">
    <location>
        <begin position="1"/>
        <end position="19"/>
    </location>
</feature>
<dbReference type="Pfam" id="PF07980">
    <property type="entry name" value="SusD_RagB"/>
    <property type="match status" value="1"/>
</dbReference>
<dbReference type="RefSeq" id="WP_187467168.1">
    <property type="nucleotide sequence ID" value="NZ_JACSIT010000118.1"/>
</dbReference>
<evidence type="ECO:0000256" key="2">
    <source>
        <dbReference type="ARBA" id="ARBA00006275"/>
    </source>
</evidence>
<dbReference type="AlphaFoldDB" id="A0A923PPN5"/>
<feature type="chain" id="PRO_5037127920" evidence="6">
    <location>
        <begin position="20"/>
        <end position="507"/>
    </location>
</feature>
<dbReference type="GO" id="GO:0009279">
    <property type="term" value="C:cell outer membrane"/>
    <property type="evidence" value="ECO:0007669"/>
    <property type="project" value="UniProtKB-SubCell"/>
</dbReference>
<evidence type="ECO:0000259" key="8">
    <source>
        <dbReference type="Pfam" id="PF14322"/>
    </source>
</evidence>
<dbReference type="CDD" id="cd08977">
    <property type="entry name" value="SusD"/>
    <property type="match status" value="1"/>
</dbReference>
<dbReference type="SUPFAM" id="SSF48452">
    <property type="entry name" value="TPR-like"/>
    <property type="match status" value="1"/>
</dbReference>
<evidence type="ECO:0000259" key="7">
    <source>
        <dbReference type="Pfam" id="PF07980"/>
    </source>
</evidence>
<keyword evidence="5" id="KW-0998">Cell outer membrane</keyword>
<comment type="similarity">
    <text evidence="2">Belongs to the SusD family.</text>
</comment>